<name>A0A6H9WSK5_9MICO</name>
<evidence type="ECO:0000313" key="3">
    <source>
        <dbReference type="EMBL" id="KAB1649290.1"/>
    </source>
</evidence>
<dbReference type="Pfam" id="PF12028">
    <property type="entry name" value="DUF3515"/>
    <property type="match status" value="1"/>
</dbReference>
<dbReference type="AlphaFoldDB" id="A0A6H9WSK5"/>
<accession>A0A6H9WSK5</accession>
<evidence type="ECO:0000313" key="4">
    <source>
        <dbReference type="Proteomes" id="UP000431744"/>
    </source>
</evidence>
<dbReference type="RefSeq" id="WP_158027882.1">
    <property type="nucleotide sequence ID" value="NZ_BMHG01000001.1"/>
</dbReference>
<feature type="chain" id="PRO_5038896131" evidence="2">
    <location>
        <begin position="30"/>
        <end position="191"/>
    </location>
</feature>
<keyword evidence="2" id="KW-0732">Signal</keyword>
<dbReference type="Proteomes" id="UP000431744">
    <property type="component" value="Unassembled WGS sequence"/>
</dbReference>
<evidence type="ECO:0000256" key="2">
    <source>
        <dbReference type="SAM" id="SignalP"/>
    </source>
</evidence>
<comment type="caution">
    <text evidence="3">The sequence shown here is derived from an EMBL/GenBank/DDBJ whole genome shotgun (WGS) entry which is preliminary data.</text>
</comment>
<feature type="region of interest" description="Disordered" evidence="1">
    <location>
        <begin position="159"/>
        <end position="191"/>
    </location>
</feature>
<dbReference type="OrthoDB" id="4331648at2"/>
<evidence type="ECO:0000256" key="1">
    <source>
        <dbReference type="SAM" id="MobiDB-lite"/>
    </source>
</evidence>
<reference evidence="3 4" key="1">
    <citation type="submission" date="2019-09" db="EMBL/GenBank/DDBJ databases">
        <title>Phylogeny of genus Pseudoclavibacter and closely related genus.</title>
        <authorList>
            <person name="Li Y."/>
        </authorList>
    </citation>
    <scope>NUCLEOTIDE SEQUENCE [LARGE SCALE GENOMIC DNA]</scope>
    <source>
        <strain evidence="3 4">EGI 60007</strain>
    </source>
</reference>
<feature type="signal peptide" evidence="2">
    <location>
        <begin position="1"/>
        <end position="29"/>
    </location>
</feature>
<protein>
    <submittedName>
        <fullName evidence="3">DUF3515 domain-containing protein</fullName>
    </submittedName>
</protein>
<proteinExistence type="predicted"/>
<dbReference type="PROSITE" id="PS51257">
    <property type="entry name" value="PROKAR_LIPOPROTEIN"/>
    <property type="match status" value="1"/>
</dbReference>
<dbReference type="InterPro" id="IPR021903">
    <property type="entry name" value="DUF3515"/>
</dbReference>
<keyword evidence="4" id="KW-1185">Reference proteome</keyword>
<feature type="compositionally biased region" description="Basic and acidic residues" evidence="1">
    <location>
        <begin position="175"/>
        <end position="191"/>
    </location>
</feature>
<gene>
    <name evidence="3" type="ORF">F8O04_03175</name>
</gene>
<sequence>MSRSLRRLPLVTIAAVALALAGCSGPSVPMQPAANANAPECADVTVRLPETVDGLELRTTNAQATGAWGSPATVLLHCGVATPEPTTDRCISLNGIDWVEDDADAPTYVYTTYGRSPAAQVTIDASGGTVSGTNVLMDLGGAIGYLPAVGGCVGPDDVIDMDDTKPPATTPLPEEPTKETSRVARNDSAVR</sequence>
<organism evidence="3 4">
    <name type="scientific">Pseudoclavibacter endophyticus</name>
    <dbReference type="NCBI Taxonomy" id="1778590"/>
    <lineage>
        <taxon>Bacteria</taxon>
        <taxon>Bacillati</taxon>
        <taxon>Actinomycetota</taxon>
        <taxon>Actinomycetes</taxon>
        <taxon>Micrococcales</taxon>
        <taxon>Microbacteriaceae</taxon>
        <taxon>Pseudoclavibacter</taxon>
    </lineage>
</organism>
<dbReference type="EMBL" id="WBJY01000001">
    <property type="protein sequence ID" value="KAB1649290.1"/>
    <property type="molecule type" value="Genomic_DNA"/>
</dbReference>